<protein>
    <submittedName>
        <fullName evidence="1">DUF2953 domain-containing protein</fullName>
    </submittedName>
</protein>
<dbReference type="Pfam" id="PF11167">
    <property type="entry name" value="DUF2953"/>
    <property type="match status" value="1"/>
</dbReference>
<sequence>MIWIVIGLILFIVILLFVILIKSKVQIYLECIYDDEERCAFMRASLFGIHIVERTIPLKQEDGGNWEKNILVNWKRMKKELDSRKKIMKKIKIRELTWKTEFGTGDAATAGIAAGGLWSMKGMIISQAYRFFSFKGKPDLQVFPDFHQSFFDSRMYCIGTITVGQAILAYMQIPSTKNK</sequence>
<accession>A0ABY9KU56</accession>
<reference evidence="1" key="1">
    <citation type="submission" date="2023-06" db="EMBL/GenBank/DDBJ databases">
        <title>A Treasure from Seagulls: Isolation and Description of Aciduricobacillus qingdaonensis gen. nov., sp. nov., a Rare Obligately Uric Acid-utilizing Member in the Family Bacillaceae.</title>
        <authorList>
            <person name="Liu W."/>
            <person name="Wang B."/>
        </authorList>
    </citation>
    <scope>NUCLEOTIDE SEQUENCE</scope>
    <source>
        <strain evidence="1">44XB</strain>
    </source>
</reference>
<dbReference type="Proteomes" id="UP001180087">
    <property type="component" value="Chromosome"/>
</dbReference>
<dbReference type="InterPro" id="IPR021338">
    <property type="entry name" value="DUF2953"/>
</dbReference>
<dbReference type="RefSeq" id="WP_348026162.1">
    <property type="nucleotide sequence ID" value="NZ_CP129113.1"/>
</dbReference>
<proteinExistence type="predicted"/>
<evidence type="ECO:0000313" key="1">
    <source>
        <dbReference type="EMBL" id="WLV23792.1"/>
    </source>
</evidence>
<dbReference type="EMBL" id="CP129113">
    <property type="protein sequence ID" value="WLV23792.1"/>
    <property type="molecule type" value="Genomic_DNA"/>
</dbReference>
<gene>
    <name evidence="1" type="ORF">QR721_09075</name>
</gene>
<name>A0ABY9KU56_9BACI</name>
<evidence type="ECO:0000313" key="2">
    <source>
        <dbReference type="Proteomes" id="UP001180087"/>
    </source>
</evidence>
<organism evidence="1 2">
    <name type="scientific">Aciduricibacillus chroicocephali</name>
    <dbReference type="NCBI Taxonomy" id="3054939"/>
    <lineage>
        <taxon>Bacteria</taxon>
        <taxon>Bacillati</taxon>
        <taxon>Bacillota</taxon>
        <taxon>Bacilli</taxon>
        <taxon>Bacillales</taxon>
        <taxon>Bacillaceae</taxon>
        <taxon>Aciduricibacillus</taxon>
    </lineage>
</organism>
<keyword evidence="2" id="KW-1185">Reference proteome</keyword>